<proteinExistence type="predicted"/>
<dbReference type="OrthoDB" id="10269443at2759"/>
<dbReference type="AlphaFoldDB" id="A0A180GD56"/>
<dbReference type="EMBL" id="ADAS02000116">
    <property type="protein sequence ID" value="OAV89873.1"/>
    <property type="molecule type" value="Genomic_DNA"/>
</dbReference>
<evidence type="ECO:0000313" key="2">
    <source>
        <dbReference type="EMBL" id="OAV89873.1"/>
    </source>
</evidence>
<organism evidence="2">
    <name type="scientific">Puccinia triticina (isolate 1-1 / race 1 (BBBD))</name>
    <name type="common">Brown leaf rust fungus</name>
    <dbReference type="NCBI Taxonomy" id="630390"/>
    <lineage>
        <taxon>Eukaryota</taxon>
        <taxon>Fungi</taxon>
        <taxon>Dikarya</taxon>
        <taxon>Basidiomycota</taxon>
        <taxon>Pucciniomycotina</taxon>
        <taxon>Pucciniomycetes</taxon>
        <taxon>Pucciniales</taxon>
        <taxon>Pucciniaceae</taxon>
        <taxon>Puccinia</taxon>
    </lineage>
</organism>
<protein>
    <submittedName>
        <fullName evidence="2 3">Uncharacterized protein</fullName>
    </submittedName>
</protein>
<name>A0A180GD56_PUCT1</name>
<evidence type="ECO:0000256" key="1">
    <source>
        <dbReference type="SAM" id="MobiDB-lite"/>
    </source>
</evidence>
<feature type="compositionally biased region" description="Basic and acidic residues" evidence="1">
    <location>
        <begin position="185"/>
        <end position="200"/>
    </location>
</feature>
<reference evidence="3 4" key="3">
    <citation type="journal article" date="2017" name="G3 (Bethesda)">
        <title>Comparative analysis highlights variable genome content of wheat rusts and divergence of the mating loci.</title>
        <authorList>
            <person name="Cuomo C.A."/>
            <person name="Bakkeren G."/>
            <person name="Khalil H.B."/>
            <person name="Panwar V."/>
            <person name="Joly D."/>
            <person name="Linning R."/>
            <person name="Sakthikumar S."/>
            <person name="Song X."/>
            <person name="Adiconis X."/>
            <person name="Fan L."/>
            <person name="Goldberg J.M."/>
            <person name="Levin J.Z."/>
            <person name="Young S."/>
            <person name="Zeng Q."/>
            <person name="Anikster Y."/>
            <person name="Bruce M."/>
            <person name="Wang M."/>
            <person name="Yin C."/>
            <person name="McCallum B."/>
            <person name="Szabo L.J."/>
            <person name="Hulbert S."/>
            <person name="Chen X."/>
            <person name="Fellers J.P."/>
        </authorList>
    </citation>
    <scope>NUCLEOTIDE SEQUENCE</scope>
    <source>
        <strain evidence="3">isolate 1-1 / race 1 (BBBD)</strain>
        <strain evidence="4">Isolate 1-1 / race 1 (BBBD)</strain>
    </source>
</reference>
<evidence type="ECO:0000313" key="3">
    <source>
        <dbReference type="EnsemblFungi" id="PTTG_28523-t43_1-p1"/>
    </source>
</evidence>
<dbReference type="Proteomes" id="UP000005240">
    <property type="component" value="Unassembled WGS sequence"/>
</dbReference>
<keyword evidence="4" id="KW-1185">Reference proteome</keyword>
<evidence type="ECO:0000313" key="4">
    <source>
        <dbReference type="Proteomes" id="UP000005240"/>
    </source>
</evidence>
<feature type="region of interest" description="Disordered" evidence="1">
    <location>
        <begin position="185"/>
        <end position="208"/>
    </location>
</feature>
<gene>
    <name evidence="2" type="ORF">PTTG_28523</name>
</gene>
<reference evidence="2" key="2">
    <citation type="submission" date="2016-05" db="EMBL/GenBank/DDBJ databases">
        <title>Comparative analysis highlights variable genome content of wheat rusts and divergence of the mating loci.</title>
        <authorList>
            <person name="Cuomo C.A."/>
            <person name="Bakkeren G."/>
            <person name="Szabo L."/>
            <person name="Khalil H."/>
            <person name="Joly D."/>
            <person name="Goldberg J."/>
            <person name="Young S."/>
            <person name="Zeng Q."/>
            <person name="Fellers J."/>
        </authorList>
    </citation>
    <scope>NUCLEOTIDE SEQUENCE [LARGE SCALE GENOMIC DNA]</scope>
    <source>
        <strain evidence="2">1-1 BBBD Race 1</strain>
    </source>
</reference>
<reference evidence="2" key="1">
    <citation type="submission" date="2009-11" db="EMBL/GenBank/DDBJ databases">
        <authorList>
            <consortium name="The Broad Institute Genome Sequencing Platform"/>
            <person name="Ward D."/>
            <person name="Feldgarden M."/>
            <person name="Earl A."/>
            <person name="Young S.K."/>
            <person name="Zeng Q."/>
            <person name="Koehrsen M."/>
            <person name="Alvarado L."/>
            <person name="Berlin A."/>
            <person name="Bochicchio J."/>
            <person name="Borenstein D."/>
            <person name="Chapman S.B."/>
            <person name="Chen Z."/>
            <person name="Engels R."/>
            <person name="Freedman E."/>
            <person name="Gellesch M."/>
            <person name="Goldberg J."/>
            <person name="Griggs A."/>
            <person name="Gujja S."/>
            <person name="Heilman E."/>
            <person name="Heiman D."/>
            <person name="Hepburn T."/>
            <person name="Howarth C."/>
            <person name="Jen D."/>
            <person name="Larson L."/>
            <person name="Lewis B."/>
            <person name="Mehta T."/>
            <person name="Park D."/>
            <person name="Pearson M."/>
            <person name="Roberts A."/>
            <person name="Saif S."/>
            <person name="Shea T."/>
            <person name="Shenoy N."/>
            <person name="Sisk P."/>
            <person name="Stolte C."/>
            <person name="Sykes S."/>
            <person name="Thomson T."/>
            <person name="Walk T."/>
            <person name="White J."/>
            <person name="Yandava C."/>
            <person name="Izard J."/>
            <person name="Baranova O.V."/>
            <person name="Blanton J.M."/>
            <person name="Tanner A.C."/>
            <person name="Dewhirst F.E."/>
            <person name="Haas B."/>
            <person name="Nusbaum C."/>
            <person name="Birren B."/>
        </authorList>
    </citation>
    <scope>NUCLEOTIDE SEQUENCE [LARGE SCALE GENOMIC DNA]</scope>
    <source>
        <strain evidence="2">1-1 BBBD Race 1</strain>
    </source>
</reference>
<sequence length="208" mass="23376">MGELPEAVAYFKASEAPVSLNTDDHPAQGGDRSASTSHNVAIVPVVPSPNPVRWIQDSNQARPAPAWEESHSGHVKRKMDYRRSCSIPTNKDGVGIMDEAKNIQVHLIKSVHWLGPNRPRSFKIWNRSKTHAVLYTLEHSVTKQVVWERQLRPEQVEEIMVPFEKGEVYFWALVGPKMPGVTESSDGRKFIASDSGEHRPGRLNLRKA</sequence>
<dbReference type="EnsemblFungi" id="PTTG_28523-t43_1">
    <property type="protein sequence ID" value="PTTG_28523-t43_1-p1"/>
    <property type="gene ID" value="PTTG_28523"/>
</dbReference>
<reference evidence="3" key="4">
    <citation type="submission" date="2025-05" db="UniProtKB">
        <authorList>
            <consortium name="EnsemblFungi"/>
        </authorList>
    </citation>
    <scope>IDENTIFICATION</scope>
    <source>
        <strain evidence="3">isolate 1-1 / race 1 (BBBD)</strain>
    </source>
</reference>
<dbReference type="VEuPathDB" id="FungiDB:PTTG_28523"/>
<accession>A0A180GD56</accession>